<protein>
    <submittedName>
        <fullName evidence="1">Uncharacterized protein</fullName>
    </submittedName>
</protein>
<dbReference type="Proteomes" id="UP001189429">
    <property type="component" value="Unassembled WGS sequence"/>
</dbReference>
<feature type="non-terminal residue" evidence="1">
    <location>
        <position position="90"/>
    </location>
</feature>
<sequence length="90" mass="9539">HFYIGDDECESDVNLYDEAELILAELLEPLQGADEAKIEHLEVDNGDADVATLSEVKDDELECIDGIGGNGSMGGQKGKCDVGANANVDL</sequence>
<evidence type="ECO:0000313" key="2">
    <source>
        <dbReference type="Proteomes" id="UP001189429"/>
    </source>
</evidence>
<organism evidence="1 2">
    <name type="scientific">Prorocentrum cordatum</name>
    <dbReference type="NCBI Taxonomy" id="2364126"/>
    <lineage>
        <taxon>Eukaryota</taxon>
        <taxon>Sar</taxon>
        <taxon>Alveolata</taxon>
        <taxon>Dinophyceae</taxon>
        <taxon>Prorocentrales</taxon>
        <taxon>Prorocentraceae</taxon>
        <taxon>Prorocentrum</taxon>
    </lineage>
</organism>
<name>A0ABN9RYQ0_9DINO</name>
<keyword evidence="2" id="KW-1185">Reference proteome</keyword>
<evidence type="ECO:0000313" key="1">
    <source>
        <dbReference type="EMBL" id="CAK0824551.1"/>
    </source>
</evidence>
<proteinExistence type="predicted"/>
<feature type="non-terminal residue" evidence="1">
    <location>
        <position position="1"/>
    </location>
</feature>
<reference evidence="1" key="1">
    <citation type="submission" date="2023-10" db="EMBL/GenBank/DDBJ databases">
        <authorList>
            <person name="Chen Y."/>
            <person name="Shah S."/>
            <person name="Dougan E. K."/>
            <person name="Thang M."/>
            <person name="Chan C."/>
        </authorList>
    </citation>
    <scope>NUCLEOTIDE SEQUENCE [LARGE SCALE GENOMIC DNA]</scope>
</reference>
<accession>A0ABN9RYQ0</accession>
<gene>
    <name evidence="1" type="ORF">PCOR1329_LOCUS24937</name>
</gene>
<dbReference type="EMBL" id="CAUYUJ010008658">
    <property type="protein sequence ID" value="CAK0824551.1"/>
    <property type="molecule type" value="Genomic_DNA"/>
</dbReference>
<comment type="caution">
    <text evidence="1">The sequence shown here is derived from an EMBL/GenBank/DDBJ whole genome shotgun (WGS) entry which is preliminary data.</text>
</comment>